<dbReference type="InterPro" id="IPR032710">
    <property type="entry name" value="NTF2-like_dom_sf"/>
</dbReference>
<dbReference type="SUPFAM" id="SSF54427">
    <property type="entry name" value="NTF2-like"/>
    <property type="match status" value="1"/>
</dbReference>
<dbReference type="Gene3D" id="3.10.450.50">
    <property type="match status" value="1"/>
</dbReference>
<evidence type="ECO:0000313" key="1">
    <source>
        <dbReference type="EMBL" id="ANY78526.1"/>
    </source>
</evidence>
<evidence type="ECO:0008006" key="2">
    <source>
        <dbReference type="Google" id="ProtNLM"/>
    </source>
</evidence>
<accession>A0A1B2EEV4</accession>
<name>A0A1B2EEV4_9HYPH</name>
<dbReference type="RefSeq" id="WP_099509523.1">
    <property type="nucleotide sequence ID" value="NZ_CP016616.1"/>
</dbReference>
<gene>
    <name evidence="1" type="ORF">BB934_10060</name>
</gene>
<sequence length="164" mass="18665">MPDTNPFPPGDPDRRAIWDMLVQRDIRAFVAGDWDAHFADFAPDGFFGIDGRFSDDPDSWRATFADIARYREAWLAGSAELAGRIDPKDLEQALFALTTLREIEIVDDFAMARKKFDGTIQLVGAEPTVLRWQTLYFCRRIADRWRIAGFLGYLPNPMGHAVPK</sequence>
<protein>
    <recommendedName>
        <fullName evidence="2">SnoaL-like domain-containing protein</fullName>
    </recommendedName>
</protein>
<reference evidence="1" key="1">
    <citation type="submission" date="2016-07" db="EMBL/GenBank/DDBJ databases">
        <title>Microvirga ossetica sp. nov. a new species of rhizobia isolated from root nodules of the legume species Vicia alpestris Steven originated from North Ossetia region in the Caucasus.</title>
        <authorList>
            <person name="Safronova V.I."/>
            <person name="Kuznetsova I.G."/>
            <person name="Sazanova A.L."/>
            <person name="Belimov A."/>
            <person name="Andronov E."/>
            <person name="Osledkin Y.S."/>
            <person name="Onishchuk O.P."/>
            <person name="Kurchak O.N."/>
            <person name="Shaposhnikov A.I."/>
            <person name="Willems A."/>
            <person name="Tikhonovich I.A."/>
        </authorList>
    </citation>
    <scope>NUCLEOTIDE SEQUENCE [LARGE SCALE GENOMIC DNA]</scope>
    <source>
        <strain evidence="1">V5/3M</strain>
    </source>
</reference>
<dbReference type="AlphaFoldDB" id="A0A1B2EEV4"/>
<dbReference type="OrthoDB" id="5817554at2"/>
<organism evidence="1">
    <name type="scientific">Microvirga ossetica</name>
    <dbReference type="NCBI Taxonomy" id="1882682"/>
    <lineage>
        <taxon>Bacteria</taxon>
        <taxon>Pseudomonadati</taxon>
        <taxon>Pseudomonadota</taxon>
        <taxon>Alphaproteobacteria</taxon>
        <taxon>Hyphomicrobiales</taxon>
        <taxon>Methylobacteriaceae</taxon>
        <taxon>Microvirga</taxon>
    </lineage>
</organism>
<dbReference type="EMBL" id="CP016616">
    <property type="protein sequence ID" value="ANY78526.1"/>
    <property type="molecule type" value="Genomic_DNA"/>
</dbReference>
<proteinExistence type="predicted"/>
<dbReference type="KEGG" id="moc:BB934_10060"/>